<dbReference type="GO" id="GO:0042781">
    <property type="term" value="F:3'-tRNA processing endoribonuclease activity"/>
    <property type="evidence" value="ECO:0007669"/>
    <property type="project" value="TreeGrafter"/>
</dbReference>
<dbReference type="NCBIfam" id="TIGR00188">
    <property type="entry name" value="rnpA"/>
    <property type="match status" value="1"/>
</dbReference>
<accession>A0A848B7Q0</accession>
<keyword evidence="1 6" id="KW-0819">tRNA processing</keyword>
<keyword evidence="5 6" id="KW-0694">RNA-binding</keyword>
<keyword evidence="4 6" id="KW-0378">Hydrolase</keyword>
<evidence type="ECO:0000256" key="6">
    <source>
        <dbReference type="HAMAP-Rule" id="MF_00227"/>
    </source>
</evidence>
<dbReference type="InterPro" id="IPR014721">
    <property type="entry name" value="Ribsml_uS5_D2-typ_fold_subgr"/>
</dbReference>
<reference evidence="8 9" key="1">
    <citation type="submission" date="2020-04" db="EMBL/GenBank/DDBJ databases">
        <authorList>
            <person name="Hitch T.C.A."/>
            <person name="Wylensek D."/>
            <person name="Clavel T."/>
        </authorList>
    </citation>
    <scope>NUCLEOTIDE SEQUENCE [LARGE SCALE GENOMIC DNA]</scope>
    <source>
        <strain evidence="8 9">PG-130-P53-12</strain>
    </source>
</reference>
<dbReference type="Pfam" id="PF00825">
    <property type="entry name" value="Ribonuclease_P"/>
    <property type="match status" value="1"/>
</dbReference>
<comment type="similarity">
    <text evidence="6">Belongs to the RnpA family.</text>
</comment>
<comment type="caution">
    <text evidence="8">The sequence shown here is derived from an EMBL/GenBank/DDBJ whole genome shotgun (WGS) entry which is preliminary data.</text>
</comment>
<comment type="catalytic activity">
    <reaction evidence="6">
        <text>Endonucleolytic cleavage of RNA, removing 5'-extranucleotides from tRNA precursor.</text>
        <dbReference type="EC" id="3.1.26.5"/>
    </reaction>
</comment>
<dbReference type="PANTHER" id="PTHR33992:SF1">
    <property type="entry name" value="RIBONUCLEASE P PROTEIN COMPONENT"/>
    <property type="match status" value="1"/>
</dbReference>
<gene>
    <name evidence="6 8" type="primary">rnpA</name>
    <name evidence="8" type="ORF">HF878_08475</name>
</gene>
<evidence type="ECO:0000256" key="7">
    <source>
        <dbReference type="NCBIfam" id="TIGR00188"/>
    </source>
</evidence>
<protein>
    <recommendedName>
        <fullName evidence="6 7">Ribonuclease P protein component</fullName>
        <shortName evidence="6">RNase P protein</shortName>
        <shortName evidence="6">RNaseP protein</shortName>
        <ecNumber evidence="6 7">3.1.26.5</ecNumber>
    </recommendedName>
    <alternativeName>
        <fullName evidence="6">Protein C5</fullName>
    </alternativeName>
</protein>
<dbReference type="GO" id="GO:0030677">
    <property type="term" value="C:ribonuclease P complex"/>
    <property type="evidence" value="ECO:0007669"/>
    <property type="project" value="TreeGrafter"/>
</dbReference>
<name>A0A848B7Q0_9FIRM</name>
<evidence type="ECO:0000256" key="2">
    <source>
        <dbReference type="ARBA" id="ARBA00022722"/>
    </source>
</evidence>
<sequence length="121" mass="13891">MRTNTLPRRLMLKRSACFQRVYRAGRSYANRYLVLYVFHMHVGDPKPLYGEVGFAAGKKLGCAVRRSRVKRLLRESYRKHRAELAPRTALILVGRKAAVAAKCQEVERAYLALCRKAGILR</sequence>
<evidence type="ECO:0000256" key="4">
    <source>
        <dbReference type="ARBA" id="ARBA00022801"/>
    </source>
</evidence>
<keyword evidence="2 6" id="KW-0540">Nuclease</keyword>
<dbReference type="Gene3D" id="3.30.230.10">
    <property type="match status" value="1"/>
</dbReference>
<dbReference type="InterPro" id="IPR020568">
    <property type="entry name" value="Ribosomal_Su5_D2-typ_SF"/>
</dbReference>
<keyword evidence="9" id="KW-1185">Reference proteome</keyword>
<evidence type="ECO:0000313" key="8">
    <source>
        <dbReference type="EMBL" id="NMD99496.1"/>
    </source>
</evidence>
<evidence type="ECO:0000256" key="1">
    <source>
        <dbReference type="ARBA" id="ARBA00022694"/>
    </source>
</evidence>
<organism evidence="8 9">
    <name type="scientific">Selenomonas bovis</name>
    <dbReference type="NCBI Taxonomy" id="416586"/>
    <lineage>
        <taxon>Bacteria</taxon>
        <taxon>Bacillati</taxon>
        <taxon>Bacillota</taxon>
        <taxon>Negativicutes</taxon>
        <taxon>Selenomonadales</taxon>
        <taxon>Selenomonadaceae</taxon>
        <taxon>Selenomonas</taxon>
    </lineage>
</organism>
<dbReference type="EMBL" id="JABAFA010000034">
    <property type="protein sequence ID" value="NMD99496.1"/>
    <property type="molecule type" value="Genomic_DNA"/>
</dbReference>
<dbReference type="Proteomes" id="UP000543804">
    <property type="component" value="Unassembled WGS sequence"/>
</dbReference>
<dbReference type="EC" id="3.1.26.5" evidence="6 7"/>
<evidence type="ECO:0000313" key="9">
    <source>
        <dbReference type="Proteomes" id="UP000543804"/>
    </source>
</evidence>
<evidence type="ECO:0000256" key="3">
    <source>
        <dbReference type="ARBA" id="ARBA00022759"/>
    </source>
</evidence>
<keyword evidence="3 6" id="KW-0255">Endonuclease</keyword>
<dbReference type="SUPFAM" id="SSF54211">
    <property type="entry name" value="Ribosomal protein S5 domain 2-like"/>
    <property type="match status" value="1"/>
</dbReference>
<dbReference type="HAMAP" id="MF_00227">
    <property type="entry name" value="RNase_P"/>
    <property type="match status" value="1"/>
</dbReference>
<dbReference type="RefSeq" id="WP_170077813.1">
    <property type="nucleotide sequence ID" value="NZ_JABAFA010000034.1"/>
</dbReference>
<comment type="function">
    <text evidence="6">RNaseP catalyzes the removal of the 5'-leader sequence from pre-tRNA to produce the mature 5'-terminus. It can also cleave other RNA substrates such as 4.5S RNA. The protein component plays an auxiliary but essential role in vivo by binding to the 5'-leader sequence and broadening the substrate specificity of the ribozyme.</text>
</comment>
<comment type="subunit">
    <text evidence="6">Consists of a catalytic RNA component (M1 or rnpB) and a protein subunit.</text>
</comment>
<dbReference type="GO" id="GO:0000049">
    <property type="term" value="F:tRNA binding"/>
    <property type="evidence" value="ECO:0007669"/>
    <property type="project" value="UniProtKB-UniRule"/>
</dbReference>
<dbReference type="GO" id="GO:0001682">
    <property type="term" value="P:tRNA 5'-leader removal"/>
    <property type="evidence" value="ECO:0007669"/>
    <property type="project" value="UniProtKB-UniRule"/>
</dbReference>
<evidence type="ECO:0000256" key="5">
    <source>
        <dbReference type="ARBA" id="ARBA00022884"/>
    </source>
</evidence>
<dbReference type="AlphaFoldDB" id="A0A848B7Q0"/>
<dbReference type="PANTHER" id="PTHR33992">
    <property type="entry name" value="RIBONUCLEASE P PROTEIN COMPONENT"/>
    <property type="match status" value="1"/>
</dbReference>
<dbReference type="InterPro" id="IPR000100">
    <property type="entry name" value="RNase_P"/>
</dbReference>
<dbReference type="GO" id="GO:0004526">
    <property type="term" value="F:ribonuclease P activity"/>
    <property type="evidence" value="ECO:0007669"/>
    <property type="project" value="UniProtKB-UniRule"/>
</dbReference>
<proteinExistence type="inferred from homology"/>